<feature type="transmembrane region" description="Helical" evidence="2">
    <location>
        <begin position="255"/>
        <end position="277"/>
    </location>
</feature>
<feature type="transmembrane region" description="Helical" evidence="2">
    <location>
        <begin position="167"/>
        <end position="191"/>
    </location>
</feature>
<name>A0A517SB54_9PLAN</name>
<evidence type="ECO:0000313" key="4">
    <source>
        <dbReference type="Proteomes" id="UP000315700"/>
    </source>
</evidence>
<protein>
    <recommendedName>
        <fullName evidence="5">Transmembrane protein</fullName>
    </recommendedName>
</protein>
<feature type="transmembrane region" description="Helical" evidence="2">
    <location>
        <begin position="321"/>
        <end position="341"/>
    </location>
</feature>
<sequence>MPLFLVAQLRRAFASNPRKVTPTARESARLDAAGVKHPILRSYLAWRRGLMLFTLFATFLSSALATWREVTEPDKRPELLLNTVGDSIEAALPTDAADKVEEDEEVDAGEAGRHVQVTINSDDDADDKKPTTLLGQIADFIDLASLYVLQAAALAVLLVWSRWRLSFLIMAGAFAISFVVPLLISLCPWSWWGYVEHAYTLEKEPLEYLRVTAEGVAEGASYLVTLLPTVLSLVPAVQRACVRVKMLLPQAILPGWFLVMASPFYSLFLLVIFVALIQVTSSPLLIGGFLLFLSAPLIYPCMTRFFTRPLTSEGDFRRVRIVQRIVGLMTAAAGGLFLLFLSTQKILGVRLLGLDPAQALIVPLDLAHFGLEVLSRSMFVTALGADLFLRMNLAAWQNERAFTESGGAQNYDQVMREFETMS</sequence>
<dbReference type="EMBL" id="CP036271">
    <property type="protein sequence ID" value="QDT53363.1"/>
    <property type="molecule type" value="Genomic_DNA"/>
</dbReference>
<accession>A0A517SB54</accession>
<evidence type="ECO:0000256" key="1">
    <source>
        <dbReference type="SAM" id="MobiDB-lite"/>
    </source>
</evidence>
<evidence type="ECO:0008006" key="5">
    <source>
        <dbReference type="Google" id="ProtNLM"/>
    </source>
</evidence>
<feature type="transmembrane region" description="Helical" evidence="2">
    <location>
        <begin position="283"/>
        <end position="301"/>
    </location>
</feature>
<keyword evidence="2" id="KW-0812">Transmembrane</keyword>
<feature type="region of interest" description="Disordered" evidence="1">
    <location>
        <begin position="99"/>
        <end position="124"/>
    </location>
</feature>
<dbReference type="AlphaFoldDB" id="A0A517SB54"/>
<dbReference type="OrthoDB" id="9825552at2"/>
<feature type="transmembrane region" description="Helical" evidence="2">
    <location>
        <begin position="140"/>
        <end position="160"/>
    </location>
</feature>
<dbReference type="KEGG" id="ccos:Pan44_13800"/>
<organism evidence="3 4">
    <name type="scientific">Caulifigura coniformis</name>
    <dbReference type="NCBI Taxonomy" id="2527983"/>
    <lineage>
        <taxon>Bacteria</taxon>
        <taxon>Pseudomonadati</taxon>
        <taxon>Planctomycetota</taxon>
        <taxon>Planctomycetia</taxon>
        <taxon>Planctomycetales</taxon>
        <taxon>Planctomycetaceae</taxon>
        <taxon>Caulifigura</taxon>
    </lineage>
</organism>
<keyword evidence="4" id="KW-1185">Reference proteome</keyword>
<evidence type="ECO:0000313" key="3">
    <source>
        <dbReference type="EMBL" id="QDT53363.1"/>
    </source>
</evidence>
<gene>
    <name evidence="3" type="ORF">Pan44_13800</name>
</gene>
<proteinExistence type="predicted"/>
<keyword evidence="2" id="KW-1133">Transmembrane helix</keyword>
<dbReference type="InParanoid" id="A0A517SB54"/>
<dbReference type="RefSeq" id="WP_145028525.1">
    <property type="nucleotide sequence ID" value="NZ_CP036271.1"/>
</dbReference>
<evidence type="ECO:0000256" key="2">
    <source>
        <dbReference type="SAM" id="Phobius"/>
    </source>
</evidence>
<feature type="transmembrane region" description="Helical" evidence="2">
    <location>
        <begin position="49"/>
        <end position="67"/>
    </location>
</feature>
<reference evidence="3 4" key="1">
    <citation type="submission" date="2019-02" db="EMBL/GenBank/DDBJ databases">
        <title>Deep-cultivation of Planctomycetes and their phenomic and genomic characterization uncovers novel biology.</title>
        <authorList>
            <person name="Wiegand S."/>
            <person name="Jogler M."/>
            <person name="Boedeker C."/>
            <person name="Pinto D."/>
            <person name="Vollmers J."/>
            <person name="Rivas-Marin E."/>
            <person name="Kohn T."/>
            <person name="Peeters S.H."/>
            <person name="Heuer A."/>
            <person name="Rast P."/>
            <person name="Oberbeckmann S."/>
            <person name="Bunk B."/>
            <person name="Jeske O."/>
            <person name="Meyerdierks A."/>
            <person name="Storesund J.E."/>
            <person name="Kallscheuer N."/>
            <person name="Luecker S."/>
            <person name="Lage O.M."/>
            <person name="Pohl T."/>
            <person name="Merkel B.J."/>
            <person name="Hornburger P."/>
            <person name="Mueller R.-W."/>
            <person name="Bruemmer F."/>
            <person name="Labrenz M."/>
            <person name="Spormann A.M."/>
            <person name="Op den Camp H."/>
            <person name="Overmann J."/>
            <person name="Amann R."/>
            <person name="Jetten M.S.M."/>
            <person name="Mascher T."/>
            <person name="Medema M.H."/>
            <person name="Devos D.P."/>
            <person name="Kaster A.-K."/>
            <person name="Ovreas L."/>
            <person name="Rohde M."/>
            <person name="Galperin M.Y."/>
            <person name="Jogler C."/>
        </authorList>
    </citation>
    <scope>NUCLEOTIDE SEQUENCE [LARGE SCALE GENOMIC DNA]</scope>
    <source>
        <strain evidence="3 4">Pan44</strain>
    </source>
</reference>
<dbReference type="Proteomes" id="UP000315700">
    <property type="component" value="Chromosome"/>
</dbReference>
<keyword evidence="2" id="KW-0472">Membrane</keyword>